<dbReference type="EMBL" id="MN740211">
    <property type="protein sequence ID" value="QHT93882.1"/>
    <property type="molecule type" value="Genomic_DNA"/>
</dbReference>
<reference evidence="2" key="1">
    <citation type="journal article" date="2020" name="Nature">
        <title>Giant virus diversity and host interactions through global metagenomics.</title>
        <authorList>
            <person name="Schulz F."/>
            <person name="Roux S."/>
            <person name="Paez-Espino D."/>
            <person name="Jungbluth S."/>
            <person name="Walsh D.A."/>
            <person name="Denef V.J."/>
            <person name="McMahon K.D."/>
            <person name="Konstantinidis K.T."/>
            <person name="Eloe-Fadrosh E.A."/>
            <person name="Kyrpides N.C."/>
            <person name="Woyke T."/>
        </authorList>
    </citation>
    <scope>NUCLEOTIDE SEQUENCE</scope>
    <source>
        <strain evidence="2">GVMAG-M-3300024258-14</strain>
    </source>
</reference>
<keyword evidence="1" id="KW-0472">Membrane</keyword>
<accession>A0A6C0ILM9</accession>
<evidence type="ECO:0000256" key="1">
    <source>
        <dbReference type="SAM" id="Phobius"/>
    </source>
</evidence>
<keyword evidence="1" id="KW-0812">Transmembrane</keyword>
<sequence>MSNLSQNGYILLKNSIDTNLGNNCLESNKIDYKCIYSAINRKYFPTIQKQIPDSDGASFRRFIFSNNSYSSMDSLYHANSYNHTDTNEIPIYCAYLFFSSTTLELIPGSHIASNNMNYGSKIQLDLQKGDVVVMNSNLHNRTINNGNSKILKIMDIFPNDEIKARYSHNFIVAQMNNSLIIKNMIFSLIFFSKSNVIMNFINYFYYFLVFYDLHNKFLLESINNKGKIVSYEANGRKYLDDLNDRESWNTYIITDRIISTQYFGNNLAIILFLSLILYCVFIYFSCKNKDVKECYKYFYETYTPKYIKDYMTSYKINPIQLL</sequence>
<feature type="transmembrane region" description="Helical" evidence="1">
    <location>
        <begin position="185"/>
        <end position="208"/>
    </location>
</feature>
<protein>
    <submittedName>
        <fullName evidence="2">Uncharacterized protein</fullName>
    </submittedName>
</protein>
<dbReference type="AlphaFoldDB" id="A0A6C0ILM9"/>
<keyword evidence="1" id="KW-1133">Transmembrane helix</keyword>
<feature type="transmembrane region" description="Helical" evidence="1">
    <location>
        <begin position="267"/>
        <end position="286"/>
    </location>
</feature>
<name>A0A6C0ILM9_9ZZZZ</name>
<organism evidence="2">
    <name type="scientific">viral metagenome</name>
    <dbReference type="NCBI Taxonomy" id="1070528"/>
    <lineage>
        <taxon>unclassified sequences</taxon>
        <taxon>metagenomes</taxon>
        <taxon>organismal metagenomes</taxon>
    </lineage>
</organism>
<proteinExistence type="predicted"/>
<evidence type="ECO:0000313" key="2">
    <source>
        <dbReference type="EMBL" id="QHT93882.1"/>
    </source>
</evidence>